<evidence type="ECO:0000313" key="3">
    <source>
        <dbReference type="Proteomes" id="UP000275267"/>
    </source>
</evidence>
<dbReference type="AlphaFoldDB" id="A0A3L6QTW0"/>
<organism evidence="2 3">
    <name type="scientific">Panicum miliaceum</name>
    <name type="common">Proso millet</name>
    <name type="synonym">Broomcorn millet</name>
    <dbReference type="NCBI Taxonomy" id="4540"/>
    <lineage>
        <taxon>Eukaryota</taxon>
        <taxon>Viridiplantae</taxon>
        <taxon>Streptophyta</taxon>
        <taxon>Embryophyta</taxon>
        <taxon>Tracheophyta</taxon>
        <taxon>Spermatophyta</taxon>
        <taxon>Magnoliopsida</taxon>
        <taxon>Liliopsida</taxon>
        <taxon>Poales</taxon>
        <taxon>Poaceae</taxon>
        <taxon>PACMAD clade</taxon>
        <taxon>Panicoideae</taxon>
        <taxon>Panicodae</taxon>
        <taxon>Paniceae</taxon>
        <taxon>Panicinae</taxon>
        <taxon>Panicum</taxon>
        <taxon>Panicum sect. Panicum</taxon>
    </lineage>
</organism>
<accession>A0A3L6QTW0</accession>
<feature type="compositionally biased region" description="Polar residues" evidence="1">
    <location>
        <begin position="1"/>
        <end position="22"/>
    </location>
</feature>
<evidence type="ECO:0000313" key="2">
    <source>
        <dbReference type="EMBL" id="RLM87267.1"/>
    </source>
</evidence>
<feature type="region of interest" description="Disordered" evidence="1">
    <location>
        <begin position="1"/>
        <end position="89"/>
    </location>
</feature>
<evidence type="ECO:0000256" key="1">
    <source>
        <dbReference type="SAM" id="MobiDB-lite"/>
    </source>
</evidence>
<name>A0A3L6QTW0_PANMI</name>
<dbReference type="EMBL" id="PQIB02000011">
    <property type="protein sequence ID" value="RLM87267.1"/>
    <property type="molecule type" value="Genomic_DNA"/>
</dbReference>
<feature type="compositionally biased region" description="Polar residues" evidence="1">
    <location>
        <begin position="36"/>
        <end position="61"/>
    </location>
</feature>
<proteinExistence type="predicted"/>
<gene>
    <name evidence="2" type="ORF">C2845_PM04G05260</name>
</gene>
<protein>
    <submittedName>
        <fullName evidence="2">Uncharacterized protein</fullName>
    </submittedName>
</protein>
<reference evidence="3" key="1">
    <citation type="journal article" date="2019" name="Nat. Commun.">
        <title>The genome of broomcorn millet.</title>
        <authorList>
            <person name="Zou C."/>
            <person name="Miki D."/>
            <person name="Li D."/>
            <person name="Tang Q."/>
            <person name="Xiao L."/>
            <person name="Rajput S."/>
            <person name="Deng P."/>
            <person name="Jia W."/>
            <person name="Huang R."/>
            <person name="Zhang M."/>
            <person name="Sun Y."/>
            <person name="Hu J."/>
            <person name="Fu X."/>
            <person name="Schnable P.S."/>
            <person name="Li F."/>
            <person name="Zhang H."/>
            <person name="Feng B."/>
            <person name="Zhu X."/>
            <person name="Liu R."/>
            <person name="Schnable J.C."/>
            <person name="Zhu J.-K."/>
            <person name="Zhang H."/>
        </authorList>
    </citation>
    <scope>NUCLEOTIDE SEQUENCE [LARGE SCALE GENOMIC DNA]</scope>
</reference>
<feature type="compositionally biased region" description="Low complexity" evidence="1">
    <location>
        <begin position="77"/>
        <end position="89"/>
    </location>
</feature>
<comment type="caution">
    <text evidence="2">The sequence shown here is derived from an EMBL/GenBank/DDBJ whole genome shotgun (WGS) entry which is preliminary data.</text>
</comment>
<dbReference type="Proteomes" id="UP000275267">
    <property type="component" value="Unassembled WGS sequence"/>
</dbReference>
<keyword evidence="3" id="KW-1185">Reference proteome</keyword>
<sequence length="167" mass="17263">MSAYATTQPTSGATGLTASLPPNRSAHAASLGVRAASSSVTPATARSASSQLRNDPSTTSRYPMASPPKNRRPSPSPRTSRSSQSRISAAGAAAAALPSAVNCLSIRVLVKVAKYLETEVGMSLSLLTCRATTRVRARRGETSNTCGAVRPDVLTRRPAQNGEGLLI</sequence>